<dbReference type="GO" id="GO:0000166">
    <property type="term" value="F:nucleotide binding"/>
    <property type="evidence" value="ECO:0007669"/>
    <property type="project" value="InterPro"/>
</dbReference>
<name>A0A2D0N8V3_FLAN2</name>
<dbReference type="InterPro" id="IPR000683">
    <property type="entry name" value="Gfo/Idh/MocA-like_OxRdtase_N"/>
</dbReference>
<dbReference type="InterPro" id="IPR050463">
    <property type="entry name" value="Gfo/Idh/MocA_oxidrdct_glycsds"/>
</dbReference>
<evidence type="ECO:0000259" key="2">
    <source>
        <dbReference type="Pfam" id="PF01408"/>
    </source>
</evidence>
<evidence type="ECO:0000313" key="4">
    <source>
        <dbReference type="EMBL" id="PHN04203.1"/>
    </source>
</evidence>
<gene>
    <name evidence="4" type="ORF">CRP01_21815</name>
</gene>
<dbReference type="Proteomes" id="UP000223913">
    <property type="component" value="Unassembled WGS sequence"/>
</dbReference>
<feature type="domain" description="Gfo/Idh/MocA-like oxidoreductase N-terminal" evidence="2">
    <location>
        <begin position="7"/>
        <end position="127"/>
    </location>
</feature>
<dbReference type="InterPro" id="IPR055170">
    <property type="entry name" value="GFO_IDH_MocA-like_dom"/>
</dbReference>
<reference evidence="4 5" key="1">
    <citation type="submission" date="2017-10" db="EMBL/GenBank/DDBJ databases">
        <title>The draft genome sequence of Lewinella nigricans NBRC 102662.</title>
        <authorList>
            <person name="Wang K."/>
        </authorList>
    </citation>
    <scope>NUCLEOTIDE SEQUENCE [LARGE SCALE GENOMIC DNA]</scope>
    <source>
        <strain evidence="4 5">NBRC 102662</strain>
    </source>
</reference>
<dbReference type="Gene3D" id="3.30.360.10">
    <property type="entry name" value="Dihydrodipicolinate Reductase, domain 2"/>
    <property type="match status" value="1"/>
</dbReference>
<feature type="domain" description="GFO/IDH/MocA-like oxidoreductase" evidence="3">
    <location>
        <begin position="135"/>
        <end position="263"/>
    </location>
</feature>
<evidence type="ECO:0000313" key="5">
    <source>
        <dbReference type="Proteomes" id="UP000223913"/>
    </source>
</evidence>
<evidence type="ECO:0000256" key="1">
    <source>
        <dbReference type="ARBA" id="ARBA00023002"/>
    </source>
</evidence>
<dbReference type="RefSeq" id="WP_099152229.1">
    <property type="nucleotide sequence ID" value="NZ_PDUD01000026.1"/>
</dbReference>
<dbReference type="Pfam" id="PF22725">
    <property type="entry name" value="GFO_IDH_MocA_C3"/>
    <property type="match status" value="1"/>
</dbReference>
<dbReference type="EMBL" id="PDUD01000026">
    <property type="protein sequence ID" value="PHN04203.1"/>
    <property type="molecule type" value="Genomic_DNA"/>
</dbReference>
<keyword evidence="5" id="KW-1185">Reference proteome</keyword>
<keyword evidence="1" id="KW-0560">Oxidoreductase</keyword>
<dbReference type="AlphaFoldDB" id="A0A2D0N8V3"/>
<dbReference type="SUPFAM" id="SSF51735">
    <property type="entry name" value="NAD(P)-binding Rossmann-fold domains"/>
    <property type="match status" value="1"/>
</dbReference>
<dbReference type="PANTHER" id="PTHR43818:SF11">
    <property type="entry name" value="BCDNA.GH03377"/>
    <property type="match status" value="1"/>
</dbReference>
<dbReference type="PANTHER" id="PTHR43818">
    <property type="entry name" value="BCDNA.GH03377"/>
    <property type="match status" value="1"/>
</dbReference>
<dbReference type="OrthoDB" id="9795543at2"/>
<dbReference type="InterPro" id="IPR036291">
    <property type="entry name" value="NAD(P)-bd_dom_sf"/>
</dbReference>
<dbReference type="Gene3D" id="3.40.50.720">
    <property type="entry name" value="NAD(P)-binding Rossmann-like Domain"/>
    <property type="match status" value="1"/>
</dbReference>
<accession>A0A2D0N8V3</accession>
<comment type="caution">
    <text evidence="4">The sequence shown here is derived from an EMBL/GenBank/DDBJ whole genome shotgun (WGS) entry which is preliminary data.</text>
</comment>
<protein>
    <submittedName>
        <fullName evidence="4">Oxidoreductase</fullName>
    </submittedName>
</protein>
<dbReference type="GO" id="GO:0016491">
    <property type="term" value="F:oxidoreductase activity"/>
    <property type="evidence" value="ECO:0007669"/>
    <property type="project" value="UniProtKB-KW"/>
</dbReference>
<dbReference type="SUPFAM" id="SSF55347">
    <property type="entry name" value="Glyceraldehyde-3-phosphate dehydrogenase-like, C-terminal domain"/>
    <property type="match status" value="1"/>
</dbReference>
<sequence>MANKEKIRWGIIGAGDVCEVKSGPALQKIDGSELVAVMRRNGEKAKDFAERHGVPKWYDDADPLIRDPEVDAVYIATPPDTHQHYTLRVAEAGKPIYVEKPMARTHEECLQMVKACATAKVPLFVAYYRRALPNFLKVKEIIDEGLIGEVRSVDIRLIKSLEPDVVSAGQGADNWRVQPDVAGGGYFFDLASHQLDFLDYLFGPISAATGMATNQAGQYPAEDLVMGTFRFENGIMGQGLWCFNSSDASSLDKTTIIGSKGQLTFAYFGDNRVRLAVDGEDEKVFTFDMPLHIQQPLIQQVVDELLGNGECVSTGFSGARTNWVMGELCRRIDA</sequence>
<evidence type="ECO:0000259" key="3">
    <source>
        <dbReference type="Pfam" id="PF22725"/>
    </source>
</evidence>
<proteinExistence type="predicted"/>
<organism evidence="4 5">
    <name type="scientific">Flavilitoribacter nigricans (strain ATCC 23147 / DSM 23189 / NBRC 102662 / NCIMB 1420 / SS-2)</name>
    <name type="common">Lewinella nigricans</name>
    <dbReference type="NCBI Taxonomy" id="1122177"/>
    <lineage>
        <taxon>Bacteria</taxon>
        <taxon>Pseudomonadati</taxon>
        <taxon>Bacteroidota</taxon>
        <taxon>Saprospiria</taxon>
        <taxon>Saprospirales</taxon>
        <taxon>Lewinellaceae</taxon>
        <taxon>Flavilitoribacter</taxon>
    </lineage>
</organism>
<dbReference type="Pfam" id="PF01408">
    <property type="entry name" value="GFO_IDH_MocA"/>
    <property type="match status" value="1"/>
</dbReference>